<evidence type="ECO:0000256" key="1">
    <source>
        <dbReference type="ARBA" id="ARBA00004167"/>
    </source>
</evidence>
<evidence type="ECO:0000313" key="10">
    <source>
        <dbReference type="Proteomes" id="UP001153712"/>
    </source>
</evidence>
<dbReference type="PANTHER" id="PTHR21419:SF30">
    <property type="entry name" value="IG-LIKE DOMAIN-CONTAINING PROTEIN"/>
    <property type="match status" value="1"/>
</dbReference>
<feature type="region of interest" description="Disordered" evidence="6">
    <location>
        <begin position="614"/>
        <end position="691"/>
    </location>
</feature>
<comment type="similarity">
    <text evidence="5">Belongs to the FAM234 family.</text>
</comment>
<dbReference type="AlphaFoldDB" id="A0A9N9TIE9"/>
<keyword evidence="3 7" id="KW-1133">Transmembrane helix</keyword>
<evidence type="ECO:0000256" key="5">
    <source>
        <dbReference type="ARBA" id="ARBA00025791"/>
    </source>
</evidence>
<comment type="subcellular location">
    <subcellularLocation>
        <location evidence="1">Membrane</location>
        <topology evidence="1">Single-pass membrane protein</topology>
    </subcellularLocation>
</comment>
<dbReference type="EMBL" id="OU900104">
    <property type="protein sequence ID" value="CAG9855817.1"/>
    <property type="molecule type" value="Genomic_DNA"/>
</dbReference>
<keyword evidence="2 7" id="KW-0812">Transmembrane</keyword>
<evidence type="ECO:0000256" key="7">
    <source>
        <dbReference type="SAM" id="Phobius"/>
    </source>
</evidence>
<protein>
    <recommendedName>
        <fullName evidence="8">FAM234A/B beta-propeller domain-containing protein</fullName>
    </recommendedName>
</protein>
<dbReference type="PANTHER" id="PTHR21419">
    <property type="match status" value="1"/>
</dbReference>
<keyword evidence="4 7" id="KW-0472">Membrane</keyword>
<evidence type="ECO:0000256" key="6">
    <source>
        <dbReference type="SAM" id="MobiDB-lite"/>
    </source>
</evidence>
<keyword evidence="10" id="KW-1185">Reference proteome</keyword>
<accession>A0A9N9TIE9</accession>
<dbReference type="GO" id="GO:0016020">
    <property type="term" value="C:membrane"/>
    <property type="evidence" value="ECO:0007669"/>
    <property type="project" value="UniProtKB-SubCell"/>
</dbReference>
<sequence length="951" mass="107597">MKVSAYTGMNLRGEVRESISLDEDDLSDVEDEVFIRDGKTGYKFADDLTVKRPLMATRRNGTRSEGLSTSRFKQKPICRDFCKPCCYVFAALSILIGLIIVVVVLVSIYPLPLDKLKDWLIKKSPKADDSNANELFPCDSLKVVDVWSASLPKLTTDSPVRVLDVNGDGSDDVIFGFGTGDNYNTLPPDIFCPVYMGVPHPCEGGIIALNGLTGDIIWRHWLNDTIFSVHCTVDVNGDAQNDCLIIGTKGTIAMVDTKNGTTIWVLNKGKLDVFVASFIPDQNNDSIPDIIASHSSLSTERDGHLVLLSGKTGEELKNVRTPGDAKIFYMPEILVQNNKSFVIFGTGSPTSGGNLTAAPFTDISIGVLSNATKNLYEDKFKGVLIQSVLVDITGDGTPDIITAMYNSTLVAINGENFKQIWNYTVPGPNPETNISPTPAYFNFDNVTDFLIIYQKYDDILNYNYTQTFIIDGKTGTPIYKPITGGVITQSSGLSVSLESHGYDMYLFWTSECVKFDKTPFKGVNDAYGECLEHNNNTLGLKLNALSQFHQPPGFVIYNSMEKVQNQLSSDVSAIKQLKEYYKAHSKIHITNQGQSEVNENYKVDSVPIGIKKYGSSSFRHKDRKPPQNYVDDENLPEERDTPLLDQDYDNYYPSMEDPIGYNPIEERSNNRDPRSKDNKLNTTKKKNLSESPKGIYDFANVLRSENRLLHDVDYVPTEILKDTYVKNEEMRLRKSRFEQRDVNKHVDKIKEKEEIQNIIKKQIEEAKKNESLTLWDLESEKEMKEWLDRQYRGKREANYTSEGRVKVTSVGAILDSINKSNASNSFDVVFITYWQPTTKNMQDFLQQAMQECIQDKFEKDKTSHAYQKTTDKEQRELFRSECLEEQTSLSSEFDFFNRLNRLKLGQMTVYRLRIECDCVNKKRCAKFLPKSQQSWPSYLGKAGDGVFLTRA</sequence>
<feature type="domain" description="FAM234A/B beta-propeller" evidence="8">
    <location>
        <begin position="147"/>
        <end position="482"/>
    </location>
</feature>
<dbReference type="InterPro" id="IPR011047">
    <property type="entry name" value="Quinoprotein_ADH-like_sf"/>
</dbReference>
<dbReference type="Proteomes" id="UP001153712">
    <property type="component" value="Chromosome 11"/>
</dbReference>
<dbReference type="InterPro" id="IPR045232">
    <property type="entry name" value="FAM234"/>
</dbReference>
<reference evidence="9" key="1">
    <citation type="submission" date="2022-01" db="EMBL/GenBank/DDBJ databases">
        <authorList>
            <person name="King R."/>
        </authorList>
    </citation>
    <scope>NUCLEOTIDE SEQUENCE</scope>
</reference>
<dbReference type="InterPro" id="IPR055409">
    <property type="entry name" value="Beta-prop_FAM234A_B"/>
</dbReference>
<dbReference type="InterPro" id="IPR015943">
    <property type="entry name" value="WD40/YVTN_repeat-like_dom_sf"/>
</dbReference>
<dbReference type="SUPFAM" id="SSF50998">
    <property type="entry name" value="Quinoprotein alcohol dehydrogenase-like"/>
    <property type="match status" value="1"/>
</dbReference>
<name>A0A9N9TIE9_PHYSR</name>
<evidence type="ECO:0000259" key="8">
    <source>
        <dbReference type="Pfam" id="PF23727"/>
    </source>
</evidence>
<evidence type="ECO:0000313" key="9">
    <source>
        <dbReference type="EMBL" id="CAG9855817.1"/>
    </source>
</evidence>
<feature type="transmembrane region" description="Helical" evidence="7">
    <location>
        <begin position="85"/>
        <end position="109"/>
    </location>
</feature>
<dbReference type="Pfam" id="PF23727">
    <property type="entry name" value="Beta-prop_FAM234A_B"/>
    <property type="match status" value="1"/>
</dbReference>
<feature type="compositionally biased region" description="Basic and acidic residues" evidence="6">
    <location>
        <begin position="664"/>
        <end position="679"/>
    </location>
</feature>
<dbReference type="Gene3D" id="2.130.10.10">
    <property type="entry name" value="YVTN repeat-like/Quinoprotein amine dehydrogenase"/>
    <property type="match status" value="1"/>
</dbReference>
<proteinExistence type="inferred from homology"/>
<evidence type="ECO:0000256" key="3">
    <source>
        <dbReference type="ARBA" id="ARBA00022989"/>
    </source>
</evidence>
<evidence type="ECO:0000256" key="2">
    <source>
        <dbReference type="ARBA" id="ARBA00022692"/>
    </source>
</evidence>
<organism evidence="9 10">
    <name type="scientific">Phyllotreta striolata</name>
    <name type="common">Striped flea beetle</name>
    <name type="synonym">Crioceris striolata</name>
    <dbReference type="NCBI Taxonomy" id="444603"/>
    <lineage>
        <taxon>Eukaryota</taxon>
        <taxon>Metazoa</taxon>
        <taxon>Ecdysozoa</taxon>
        <taxon>Arthropoda</taxon>
        <taxon>Hexapoda</taxon>
        <taxon>Insecta</taxon>
        <taxon>Pterygota</taxon>
        <taxon>Neoptera</taxon>
        <taxon>Endopterygota</taxon>
        <taxon>Coleoptera</taxon>
        <taxon>Polyphaga</taxon>
        <taxon>Cucujiformia</taxon>
        <taxon>Chrysomeloidea</taxon>
        <taxon>Chrysomelidae</taxon>
        <taxon>Galerucinae</taxon>
        <taxon>Alticini</taxon>
        <taxon>Phyllotreta</taxon>
    </lineage>
</organism>
<evidence type="ECO:0000256" key="4">
    <source>
        <dbReference type="ARBA" id="ARBA00023136"/>
    </source>
</evidence>
<gene>
    <name evidence="9" type="ORF">PHYEVI_LOCUS2257</name>
</gene>
<dbReference type="OrthoDB" id="567787at2759"/>